<dbReference type="EMBL" id="CP092471">
    <property type="protein sequence ID" value="UVI38116.1"/>
    <property type="molecule type" value="Genomic_DNA"/>
</dbReference>
<proteinExistence type="predicted"/>
<protein>
    <recommendedName>
        <fullName evidence="3">DUF1579 domain-containing protein</fullName>
    </recommendedName>
</protein>
<evidence type="ECO:0008006" key="3">
    <source>
        <dbReference type="Google" id="ProtNLM"/>
    </source>
</evidence>
<organism evidence="1 2">
    <name type="scientific">Qipengyuania spongiae</name>
    <dbReference type="NCBI Taxonomy" id="2909673"/>
    <lineage>
        <taxon>Bacteria</taxon>
        <taxon>Pseudomonadati</taxon>
        <taxon>Pseudomonadota</taxon>
        <taxon>Alphaproteobacteria</taxon>
        <taxon>Sphingomonadales</taxon>
        <taxon>Erythrobacteraceae</taxon>
        <taxon>Qipengyuania</taxon>
    </lineage>
</organism>
<dbReference type="RefSeq" id="WP_265557315.1">
    <property type="nucleotide sequence ID" value="NZ_CP092471.1"/>
</dbReference>
<keyword evidence="2" id="KW-1185">Reference proteome</keyword>
<evidence type="ECO:0000313" key="1">
    <source>
        <dbReference type="EMBL" id="UVI38116.1"/>
    </source>
</evidence>
<dbReference type="Proteomes" id="UP001065265">
    <property type="component" value="Chromosome"/>
</dbReference>
<name>A0ABY5SYG1_9SPHN</name>
<sequence length="160" mass="17335">MVFLLTVGFPLQSQETATATAAEHFVRMAAWEGRWSVVGNDALTIVFERTAAGHTLVERWQTRSGLHSMTVYHLAGNVVMATHYCPQGNQPRLVALPGTAGQVHFVPLDITGLDAGESHAISIDFMEHPDGSLDRTEIYADEGGPGLPDILTLTRSPDPQ</sequence>
<evidence type="ECO:0000313" key="2">
    <source>
        <dbReference type="Proteomes" id="UP001065265"/>
    </source>
</evidence>
<accession>A0ABY5SYG1</accession>
<gene>
    <name evidence="1" type="ORF">L1F33_07470</name>
</gene>
<reference evidence="1" key="1">
    <citation type="submission" date="2022-02" db="EMBL/GenBank/DDBJ databases">
        <title>Qipengyuania spongiae sp. nov., isolated from marine sponge.</title>
        <authorList>
            <person name="Li Z."/>
            <person name="Zhang M."/>
        </authorList>
    </citation>
    <scope>NUCLEOTIDE SEQUENCE</scope>
    <source>
        <strain evidence="1">PHS-Z21</strain>
    </source>
</reference>